<dbReference type="InterPro" id="IPR002514">
    <property type="entry name" value="Transposase_8"/>
</dbReference>
<sequence length="124" mass="13339">MKSREHYSPEFRAEAVRLVLEQGLGQAEAARRLGIAKGTLSNWVVAAKGGKDTSAIPGARSVAELEAQVARLRKALAQANMERDIIKKAAVDSIGQRNNHVKTCSCGGLLNETNIYSKGKSVCF</sequence>
<dbReference type="AlphaFoldDB" id="A0AAE7AHV0"/>
<evidence type="ECO:0000256" key="1">
    <source>
        <dbReference type="ARBA" id="ARBA00009964"/>
    </source>
</evidence>
<organism evidence="3 4">
    <name type="scientific">Aeromonas media</name>
    <dbReference type="NCBI Taxonomy" id="651"/>
    <lineage>
        <taxon>Bacteria</taxon>
        <taxon>Pseudomonadati</taxon>
        <taxon>Pseudomonadota</taxon>
        <taxon>Gammaproteobacteria</taxon>
        <taxon>Aeromonadales</taxon>
        <taxon>Aeromonadaceae</taxon>
        <taxon>Aeromonas</taxon>
    </lineage>
</organism>
<dbReference type="EMBL" id="CP038444">
    <property type="protein sequence ID" value="QJT31749.1"/>
    <property type="molecule type" value="Genomic_DNA"/>
</dbReference>
<accession>A0AAE7AHV0</accession>
<dbReference type="GO" id="GO:0004803">
    <property type="term" value="F:transposase activity"/>
    <property type="evidence" value="ECO:0007669"/>
    <property type="project" value="InterPro"/>
</dbReference>
<dbReference type="PANTHER" id="PTHR33215:SF13">
    <property type="entry name" value="PROTEIN DISTAL ANTENNA"/>
    <property type="match status" value="1"/>
</dbReference>
<dbReference type="PANTHER" id="PTHR33215">
    <property type="entry name" value="PROTEIN DISTAL ANTENNA"/>
    <property type="match status" value="1"/>
</dbReference>
<evidence type="ECO:0000256" key="2">
    <source>
        <dbReference type="SAM" id="Coils"/>
    </source>
</evidence>
<dbReference type="GO" id="GO:0003677">
    <property type="term" value="F:DNA binding"/>
    <property type="evidence" value="ECO:0007669"/>
    <property type="project" value="InterPro"/>
</dbReference>
<dbReference type="Gene3D" id="1.10.10.60">
    <property type="entry name" value="Homeodomain-like"/>
    <property type="match status" value="1"/>
</dbReference>
<comment type="similarity">
    <text evidence="1">Belongs to the transposase 8 family.</text>
</comment>
<feature type="coiled-coil region" evidence="2">
    <location>
        <begin position="62"/>
        <end position="89"/>
    </location>
</feature>
<evidence type="ECO:0000313" key="3">
    <source>
        <dbReference type="EMBL" id="QJT31749.1"/>
    </source>
</evidence>
<gene>
    <name evidence="3" type="ORF">E4186_17280</name>
</gene>
<dbReference type="InterPro" id="IPR009057">
    <property type="entry name" value="Homeodomain-like_sf"/>
</dbReference>
<protein>
    <submittedName>
        <fullName evidence="3">Transposase</fullName>
    </submittedName>
</protein>
<dbReference type="SUPFAM" id="SSF46689">
    <property type="entry name" value="Homeodomain-like"/>
    <property type="match status" value="1"/>
</dbReference>
<dbReference type="InterPro" id="IPR051839">
    <property type="entry name" value="RD_transcriptional_regulator"/>
</dbReference>
<dbReference type="Proteomes" id="UP000502006">
    <property type="component" value="Chromosome"/>
</dbReference>
<keyword evidence="2" id="KW-0175">Coiled coil</keyword>
<evidence type="ECO:0000313" key="4">
    <source>
        <dbReference type="Proteomes" id="UP000502006"/>
    </source>
</evidence>
<reference evidence="3 4" key="1">
    <citation type="submission" date="2019-03" db="EMBL/GenBank/DDBJ databases">
        <title>Novel transposon Tn6433 accelerates the dissemination of tet(E) in Aeromonas from aerobic biofilm under oxytetracycline stress.</title>
        <authorList>
            <person name="Shi Y."/>
            <person name="Tian Z."/>
            <person name="Zhang Y."/>
            <person name="Zhang H."/>
            <person name="Yang M."/>
        </authorList>
    </citation>
    <scope>NUCLEOTIDE SEQUENCE [LARGE SCALE GENOMIC DNA]</scope>
    <source>
        <strain evidence="3 4">T5-8</strain>
    </source>
</reference>
<dbReference type="Pfam" id="PF01527">
    <property type="entry name" value="HTH_Tnp_1"/>
    <property type="match status" value="1"/>
</dbReference>
<proteinExistence type="inferred from homology"/>
<name>A0AAE7AHV0_AERME</name>
<dbReference type="GO" id="GO:0006313">
    <property type="term" value="P:DNA transposition"/>
    <property type="evidence" value="ECO:0007669"/>
    <property type="project" value="InterPro"/>
</dbReference>